<dbReference type="SUPFAM" id="SSF52540">
    <property type="entry name" value="P-loop containing nucleoside triphosphate hydrolases"/>
    <property type="match status" value="1"/>
</dbReference>
<sequence>MLSQDAFYRGLTPEESADAANFDFDSPDALDEDALVACLTELKRSERTRRVPPADVIVVEGILILHMQRIREMLNMKIFVDTDDDVRLARSATSCRGAATLEGVIAQYTRFVKPAFDRFVGPSRRHADVIIPWAGGQQRHRTTGLTDFAFYADRLNRLVVEAGLGQLPFAEKTVVTPTGHPYVGVDFAKKLCGVSIIRSGESMEPALRACCQGIKIGKILIHRSGDRVLEDHAVFAKLPADIADRYVLLLDPIVGTGETAVQAVEVLLSKGVQENKILFLSLIMAPEAVHRLCRSYPRLKLLTTEIDEGSENYQVVPGVGLFGDRYFTD</sequence>
<dbReference type="Gene3D" id="3.40.50.2020">
    <property type="match status" value="1"/>
</dbReference>
<dbReference type="PANTHER" id="PTHR10285">
    <property type="entry name" value="URIDINE KINASE"/>
    <property type="match status" value="1"/>
</dbReference>
<evidence type="ECO:0000256" key="7">
    <source>
        <dbReference type="ARBA" id="ARBA00022676"/>
    </source>
</evidence>
<protein>
    <recommendedName>
        <fullName evidence="5">uracil phosphoribosyltransferase</fullName>
        <ecNumber evidence="5">2.4.2.9</ecNumber>
    </recommendedName>
</protein>
<dbReference type="SUPFAM" id="SSF53271">
    <property type="entry name" value="PRTase-like"/>
    <property type="match status" value="1"/>
</dbReference>
<dbReference type="AlphaFoldDB" id="A0AAD9IEU9"/>
<dbReference type="EC" id="2.4.2.9" evidence="5"/>
<keyword evidence="7" id="KW-0328">Glycosyltransferase</keyword>
<evidence type="ECO:0000256" key="1">
    <source>
        <dbReference type="ARBA" id="ARBA00001946"/>
    </source>
</evidence>
<dbReference type="InterPro" id="IPR027417">
    <property type="entry name" value="P-loop_NTPase"/>
</dbReference>
<dbReference type="FunFam" id="3.40.50.2020:FF:000023">
    <property type="entry name" value="Probable uracil phosphoribosyltransferase"/>
    <property type="match status" value="1"/>
</dbReference>
<evidence type="ECO:0000256" key="3">
    <source>
        <dbReference type="ARBA" id="ARBA00005180"/>
    </source>
</evidence>
<dbReference type="GO" id="GO:0016301">
    <property type="term" value="F:kinase activity"/>
    <property type="evidence" value="ECO:0007669"/>
    <property type="project" value="InterPro"/>
</dbReference>
<evidence type="ECO:0000256" key="8">
    <source>
        <dbReference type="ARBA" id="ARBA00022679"/>
    </source>
</evidence>
<dbReference type="Pfam" id="PF00485">
    <property type="entry name" value="PRK"/>
    <property type="match status" value="1"/>
</dbReference>
<dbReference type="GO" id="GO:0004845">
    <property type="term" value="F:uracil phosphoribosyltransferase activity"/>
    <property type="evidence" value="ECO:0007669"/>
    <property type="project" value="UniProtKB-EC"/>
</dbReference>
<comment type="similarity">
    <text evidence="4">Belongs to the UPRTase family.</text>
</comment>
<reference evidence="13" key="1">
    <citation type="submission" date="2021-01" db="EMBL/GenBank/DDBJ databases">
        <authorList>
            <person name="Eckstrom K.M.E."/>
        </authorList>
    </citation>
    <scope>NUCLEOTIDE SEQUENCE</scope>
    <source>
        <strain evidence="13">UVCC 0001</strain>
    </source>
</reference>
<evidence type="ECO:0000259" key="11">
    <source>
        <dbReference type="Pfam" id="PF00485"/>
    </source>
</evidence>
<evidence type="ECO:0000259" key="12">
    <source>
        <dbReference type="Pfam" id="PF14681"/>
    </source>
</evidence>
<dbReference type="Pfam" id="PF14681">
    <property type="entry name" value="UPRTase"/>
    <property type="match status" value="1"/>
</dbReference>
<dbReference type="GO" id="GO:0005524">
    <property type="term" value="F:ATP binding"/>
    <property type="evidence" value="ECO:0007669"/>
    <property type="project" value="InterPro"/>
</dbReference>
<evidence type="ECO:0000256" key="6">
    <source>
        <dbReference type="ARBA" id="ARBA00022533"/>
    </source>
</evidence>
<name>A0AAD9IEU9_PROWI</name>
<dbReference type="EMBL" id="JASFZW010000007">
    <property type="protein sequence ID" value="KAK2077061.1"/>
    <property type="molecule type" value="Genomic_DNA"/>
</dbReference>
<comment type="pathway">
    <text evidence="2">Pyrimidine metabolism; CTP biosynthesis via salvage pathway; CTP from cytidine: step 1/3.</text>
</comment>
<dbReference type="CDD" id="cd06223">
    <property type="entry name" value="PRTases_typeI"/>
    <property type="match status" value="1"/>
</dbReference>
<evidence type="ECO:0000256" key="4">
    <source>
        <dbReference type="ARBA" id="ARBA00009516"/>
    </source>
</evidence>
<comment type="cofactor">
    <cofactor evidence="1">
        <name>Mg(2+)</name>
        <dbReference type="ChEBI" id="CHEBI:18420"/>
    </cofactor>
</comment>
<dbReference type="InterPro" id="IPR006083">
    <property type="entry name" value="PRK/URK"/>
</dbReference>
<dbReference type="GO" id="GO:0008655">
    <property type="term" value="P:pyrimidine-containing compound salvage"/>
    <property type="evidence" value="ECO:0007669"/>
    <property type="project" value="UniProtKB-ARBA"/>
</dbReference>
<gene>
    <name evidence="13" type="ORF">QBZ16_004694</name>
</gene>
<evidence type="ECO:0000313" key="13">
    <source>
        <dbReference type="EMBL" id="KAK2077061.1"/>
    </source>
</evidence>
<feature type="domain" description="Phosphoribulokinase/uridine kinase" evidence="11">
    <location>
        <begin position="51"/>
        <end position="133"/>
    </location>
</feature>
<comment type="caution">
    <text evidence="13">The sequence shown here is derived from an EMBL/GenBank/DDBJ whole genome shotgun (WGS) entry which is preliminary data.</text>
</comment>
<organism evidence="13 14">
    <name type="scientific">Prototheca wickerhamii</name>
    <dbReference type="NCBI Taxonomy" id="3111"/>
    <lineage>
        <taxon>Eukaryota</taxon>
        <taxon>Viridiplantae</taxon>
        <taxon>Chlorophyta</taxon>
        <taxon>core chlorophytes</taxon>
        <taxon>Trebouxiophyceae</taxon>
        <taxon>Chlorellales</taxon>
        <taxon>Chlorellaceae</taxon>
        <taxon>Prototheca</taxon>
    </lineage>
</organism>
<keyword evidence="9" id="KW-0547">Nucleotide-binding</keyword>
<evidence type="ECO:0000256" key="2">
    <source>
        <dbReference type="ARBA" id="ARBA00004784"/>
    </source>
</evidence>
<evidence type="ECO:0000256" key="9">
    <source>
        <dbReference type="ARBA" id="ARBA00022741"/>
    </source>
</evidence>
<evidence type="ECO:0000313" key="14">
    <source>
        <dbReference type="Proteomes" id="UP001255856"/>
    </source>
</evidence>
<feature type="domain" description="Phosphoribosyltransferase" evidence="12">
    <location>
        <begin position="139"/>
        <end position="327"/>
    </location>
</feature>
<keyword evidence="6" id="KW-0021">Allosteric enzyme</keyword>
<keyword evidence="14" id="KW-1185">Reference proteome</keyword>
<dbReference type="Gene3D" id="3.40.50.300">
    <property type="entry name" value="P-loop containing nucleotide triphosphate hydrolases"/>
    <property type="match status" value="1"/>
</dbReference>
<proteinExistence type="inferred from homology"/>
<evidence type="ECO:0000256" key="10">
    <source>
        <dbReference type="ARBA" id="ARBA00023134"/>
    </source>
</evidence>
<dbReference type="InterPro" id="IPR000836">
    <property type="entry name" value="PRTase_dom"/>
</dbReference>
<keyword evidence="8" id="KW-0808">Transferase</keyword>
<dbReference type="Proteomes" id="UP001255856">
    <property type="component" value="Unassembled WGS sequence"/>
</dbReference>
<dbReference type="GO" id="GO:0005525">
    <property type="term" value="F:GTP binding"/>
    <property type="evidence" value="ECO:0007669"/>
    <property type="project" value="UniProtKB-KW"/>
</dbReference>
<evidence type="ECO:0000256" key="5">
    <source>
        <dbReference type="ARBA" id="ARBA00011894"/>
    </source>
</evidence>
<comment type="pathway">
    <text evidence="3">Pyrimidine metabolism; UMP biosynthesis via salvage pathway; UMP from uracil: step 1/1.</text>
</comment>
<keyword evidence="10" id="KW-0342">GTP-binding</keyword>
<dbReference type="InterPro" id="IPR029057">
    <property type="entry name" value="PRTase-like"/>
</dbReference>
<accession>A0AAD9IEU9</accession>